<keyword evidence="6" id="KW-0902">Two-component regulatory system</keyword>
<keyword evidence="7" id="KW-0812">Transmembrane</keyword>
<dbReference type="InterPro" id="IPR005467">
    <property type="entry name" value="His_kinase_dom"/>
</dbReference>
<dbReference type="SMART" id="SM00387">
    <property type="entry name" value="HATPase_c"/>
    <property type="match status" value="1"/>
</dbReference>
<name>A0ABW2Z3X4_9FLAO</name>
<evidence type="ECO:0000256" key="1">
    <source>
        <dbReference type="ARBA" id="ARBA00000085"/>
    </source>
</evidence>
<dbReference type="InterPro" id="IPR036097">
    <property type="entry name" value="HisK_dim/P_sf"/>
</dbReference>
<dbReference type="EMBL" id="JBHTIC010000006">
    <property type="protein sequence ID" value="MFD0761536.1"/>
    <property type="molecule type" value="Genomic_DNA"/>
</dbReference>
<evidence type="ECO:0000256" key="4">
    <source>
        <dbReference type="ARBA" id="ARBA00022679"/>
    </source>
</evidence>
<evidence type="ECO:0000256" key="7">
    <source>
        <dbReference type="SAM" id="Phobius"/>
    </source>
</evidence>
<dbReference type="RefSeq" id="WP_298262798.1">
    <property type="nucleotide sequence ID" value="NZ_JBHTIC010000006.1"/>
</dbReference>
<dbReference type="SUPFAM" id="SSF55874">
    <property type="entry name" value="ATPase domain of HSP90 chaperone/DNA topoisomerase II/histidine kinase"/>
    <property type="match status" value="1"/>
</dbReference>
<keyword evidence="9" id="KW-0547">Nucleotide-binding</keyword>
<dbReference type="InterPro" id="IPR036890">
    <property type="entry name" value="HATPase_C_sf"/>
</dbReference>
<feature type="domain" description="Histidine kinase" evidence="8">
    <location>
        <begin position="402"/>
        <end position="619"/>
    </location>
</feature>
<keyword evidence="4" id="KW-0808">Transferase</keyword>
<sequence>MFRKNIKLQFILINIVLLLLVIIALFSIKHLKNNYNKEIEKTLNTASSSVQSAYHLWLENLKVDIELVANDPVVINFTEKLLTYPLDSSILINNNTQTELRKYLNPFLKIHDYIGFFIISTENYVSYGSMRNSNIGTKNLISKDYPDLFDKAKKGEFFVVPPIASDVPLNNKNNFEKELTMFIGSPIKNKKGKIIAILTFRINPLKDFSNIAKFGTIGNSGETYVIDKNGFIVTQSRFLKKLKQDSLQVHISNSETFKVTNPSSNKFKENSIKIKNQYLPLTLAAKNVLNKETNINTEGYFNYLGTEVIGFWTWDEILQLGFITEINVSEALNPFYKSRNIVLFMLIVTIILVLLLSYLIIKLAKKHRLKLVKINESLETKVHERTLELQEINATKDKFFSIIAHDLANPFNYLIGMTDFLSENIETVDAETRDELILKLNDSATSAFDLLSNLLVWARSQQKMIKISPKNYNLKELTDTSIKPLINIAKEKNIQLLNKIQLNKDVYIDQYMVSTVIRNLVNNAIKFTNYNGIIEIEAIKNENIVTISVKDNGVGMSEEIQSKIFKIGEKVSTHGTNNESGTGLGLILCNEFISKNNGKIWVESIVGIGSTFYFTVPSA</sequence>
<dbReference type="Gene3D" id="3.30.450.20">
    <property type="entry name" value="PAS domain"/>
    <property type="match status" value="1"/>
</dbReference>
<dbReference type="CDD" id="cd18773">
    <property type="entry name" value="PDC1_HK_sensor"/>
    <property type="match status" value="1"/>
</dbReference>
<reference evidence="10" key="1">
    <citation type="journal article" date="2019" name="Int. J. Syst. Evol. Microbiol.">
        <title>The Global Catalogue of Microorganisms (GCM) 10K type strain sequencing project: providing services to taxonomists for standard genome sequencing and annotation.</title>
        <authorList>
            <consortium name="The Broad Institute Genomics Platform"/>
            <consortium name="The Broad Institute Genome Sequencing Center for Infectious Disease"/>
            <person name="Wu L."/>
            <person name="Ma J."/>
        </authorList>
    </citation>
    <scope>NUCLEOTIDE SEQUENCE [LARGE SCALE GENOMIC DNA]</scope>
    <source>
        <strain evidence="10">CCUG 60022</strain>
    </source>
</reference>
<dbReference type="PROSITE" id="PS50109">
    <property type="entry name" value="HIS_KIN"/>
    <property type="match status" value="1"/>
</dbReference>
<protein>
    <recommendedName>
        <fullName evidence="2">histidine kinase</fullName>
        <ecNumber evidence="2">2.7.13.3</ecNumber>
    </recommendedName>
</protein>
<proteinExistence type="predicted"/>
<feature type="transmembrane region" description="Helical" evidence="7">
    <location>
        <begin position="341"/>
        <end position="361"/>
    </location>
</feature>
<keyword evidence="7" id="KW-0472">Membrane</keyword>
<comment type="catalytic activity">
    <reaction evidence="1">
        <text>ATP + protein L-histidine = ADP + protein N-phospho-L-histidine.</text>
        <dbReference type="EC" id="2.7.13.3"/>
    </reaction>
</comment>
<evidence type="ECO:0000256" key="3">
    <source>
        <dbReference type="ARBA" id="ARBA00022553"/>
    </source>
</evidence>
<keyword evidence="3" id="KW-0597">Phosphoprotein</keyword>
<evidence type="ECO:0000313" key="10">
    <source>
        <dbReference type="Proteomes" id="UP001597032"/>
    </source>
</evidence>
<evidence type="ECO:0000256" key="2">
    <source>
        <dbReference type="ARBA" id="ARBA00012438"/>
    </source>
</evidence>
<dbReference type="PANTHER" id="PTHR43711">
    <property type="entry name" value="TWO-COMPONENT HISTIDINE KINASE"/>
    <property type="match status" value="1"/>
</dbReference>
<dbReference type="InterPro" id="IPR050736">
    <property type="entry name" value="Sensor_HK_Regulatory"/>
</dbReference>
<comment type="caution">
    <text evidence="9">The sequence shown here is derived from an EMBL/GenBank/DDBJ whole genome shotgun (WGS) entry which is preliminary data.</text>
</comment>
<dbReference type="GO" id="GO:0005524">
    <property type="term" value="F:ATP binding"/>
    <property type="evidence" value="ECO:0007669"/>
    <property type="project" value="UniProtKB-KW"/>
</dbReference>
<keyword evidence="9" id="KW-0067">ATP-binding</keyword>
<dbReference type="Proteomes" id="UP001597032">
    <property type="component" value="Unassembled WGS sequence"/>
</dbReference>
<dbReference type="InterPro" id="IPR003594">
    <property type="entry name" value="HATPase_dom"/>
</dbReference>
<dbReference type="InterPro" id="IPR003661">
    <property type="entry name" value="HisK_dim/P_dom"/>
</dbReference>
<evidence type="ECO:0000313" key="9">
    <source>
        <dbReference type="EMBL" id="MFD0761536.1"/>
    </source>
</evidence>
<keyword evidence="7" id="KW-1133">Transmembrane helix</keyword>
<dbReference type="SUPFAM" id="SSF47384">
    <property type="entry name" value="Homodimeric domain of signal transducing histidine kinase"/>
    <property type="match status" value="1"/>
</dbReference>
<gene>
    <name evidence="9" type="ORF">ACFQZW_05535</name>
</gene>
<feature type="transmembrane region" description="Helical" evidence="7">
    <location>
        <begin position="12"/>
        <end position="31"/>
    </location>
</feature>
<dbReference type="EC" id="2.7.13.3" evidence="2"/>
<evidence type="ECO:0000256" key="5">
    <source>
        <dbReference type="ARBA" id="ARBA00022777"/>
    </source>
</evidence>
<organism evidence="9 10">
    <name type="scientific">Lutibacter aestuarii</name>
    <dbReference type="NCBI Taxonomy" id="861111"/>
    <lineage>
        <taxon>Bacteria</taxon>
        <taxon>Pseudomonadati</taxon>
        <taxon>Bacteroidota</taxon>
        <taxon>Flavobacteriia</taxon>
        <taxon>Flavobacteriales</taxon>
        <taxon>Flavobacteriaceae</taxon>
        <taxon>Lutibacter</taxon>
    </lineage>
</organism>
<evidence type="ECO:0000259" key="8">
    <source>
        <dbReference type="PROSITE" id="PS50109"/>
    </source>
</evidence>
<dbReference type="InterPro" id="IPR004358">
    <property type="entry name" value="Sig_transdc_His_kin-like_C"/>
</dbReference>
<evidence type="ECO:0000256" key="6">
    <source>
        <dbReference type="ARBA" id="ARBA00023012"/>
    </source>
</evidence>
<dbReference type="Gene3D" id="3.30.565.10">
    <property type="entry name" value="Histidine kinase-like ATPase, C-terminal domain"/>
    <property type="match status" value="1"/>
</dbReference>
<dbReference type="PANTHER" id="PTHR43711:SF31">
    <property type="entry name" value="HISTIDINE KINASE"/>
    <property type="match status" value="1"/>
</dbReference>
<dbReference type="Pfam" id="PF02518">
    <property type="entry name" value="HATPase_c"/>
    <property type="match status" value="1"/>
</dbReference>
<dbReference type="SMART" id="SM00388">
    <property type="entry name" value="HisKA"/>
    <property type="match status" value="1"/>
</dbReference>
<dbReference type="PRINTS" id="PR00344">
    <property type="entry name" value="BCTRLSENSOR"/>
</dbReference>
<keyword evidence="10" id="KW-1185">Reference proteome</keyword>
<dbReference type="Gene3D" id="1.10.287.130">
    <property type="match status" value="1"/>
</dbReference>
<keyword evidence="5" id="KW-0418">Kinase</keyword>
<accession>A0ABW2Z3X4</accession>